<accession>A0AAD7RA06</accession>
<dbReference type="EMBL" id="JAINUG010000398">
    <property type="protein sequence ID" value="KAJ8372533.1"/>
    <property type="molecule type" value="Genomic_DNA"/>
</dbReference>
<evidence type="ECO:0000256" key="2">
    <source>
        <dbReference type="SAM" id="SignalP"/>
    </source>
</evidence>
<name>A0AAD7RA06_9TELE</name>
<feature type="compositionally biased region" description="Basic residues" evidence="1">
    <location>
        <begin position="118"/>
        <end position="127"/>
    </location>
</feature>
<organism evidence="3 4">
    <name type="scientific">Aldrovandia affinis</name>
    <dbReference type="NCBI Taxonomy" id="143900"/>
    <lineage>
        <taxon>Eukaryota</taxon>
        <taxon>Metazoa</taxon>
        <taxon>Chordata</taxon>
        <taxon>Craniata</taxon>
        <taxon>Vertebrata</taxon>
        <taxon>Euteleostomi</taxon>
        <taxon>Actinopterygii</taxon>
        <taxon>Neopterygii</taxon>
        <taxon>Teleostei</taxon>
        <taxon>Notacanthiformes</taxon>
        <taxon>Halosauridae</taxon>
        <taxon>Aldrovandia</taxon>
    </lineage>
</organism>
<comment type="caution">
    <text evidence="3">The sequence shown here is derived from an EMBL/GenBank/DDBJ whole genome shotgun (WGS) entry which is preliminary data.</text>
</comment>
<protein>
    <submittedName>
        <fullName evidence="3">Uncharacterized protein</fullName>
    </submittedName>
</protein>
<evidence type="ECO:0000313" key="4">
    <source>
        <dbReference type="Proteomes" id="UP001221898"/>
    </source>
</evidence>
<feature type="compositionally biased region" description="Low complexity" evidence="1">
    <location>
        <begin position="94"/>
        <end position="110"/>
    </location>
</feature>
<evidence type="ECO:0000313" key="3">
    <source>
        <dbReference type="EMBL" id="KAJ8372533.1"/>
    </source>
</evidence>
<dbReference type="AlphaFoldDB" id="A0AAD7RA06"/>
<feature type="region of interest" description="Disordered" evidence="1">
    <location>
        <begin position="50"/>
        <end position="144"/>
    </location>
</feature>
<proteinExistence type="predicted"/>
<reference evidence="3" key="1">
    <citation type="journal article" date="2023" name="Science">
        <title>Genome structures resolve the early diversification of teleost fishes.</title>
        <authorList>
            <person name="Parey E."/>
            <person name="Louis A."/>
            <person name="Montfort J."/>
            <person name="Bouchez O."/>
            <person name="Roques C."/>
            <person name="Iampietro C."/>
            <person name="Lluch J."/>
            <person name="Castinel A."/>
            <person name="Donnadieu C."/>
            <person name="Desvignes T."/>
            <person name="Floi Bucao C."/>
            <person name="Jouanno E."/>
            <person name="Wen M."/>
            <person name="Mejri S."/>
            <person name="Dirks R."/>
            <person name="Jansen H."/>
            <person name="Henkel C."/>
            <person name="Chen W.J."/>
            <person name="Zahm M."/>
            <person name="Cabau C."/>
            <person name="Klopp C."/>
            <person name="Thompson A.W."/>
            <person name="Robinson-Rechavi M."/>
            <person name="Braasch I."/>
            <person name="Lecointre G."/>
            <person name="Bobe J."/>
            <person name="Postlethwait J.H."/>
            <person name="Berthelot C."/>
            <person name="Roest Crollius H."/>
            <person name="Guiguen Y."/>
        </authorList>
    </citation>
    <scope>NUCLEOTIDE SEQUENCE</scope>
    <source>
        <strain evidence="3">NC1722</strain>
    </source>
</reference>
<evidence type="ECO:0000256" key="1">
    <source>
        <dbReference type="SAM" id="MobiDB-lite"/>
    </source>
</evidence>
<dbReference type="Proteomes" id="UP001221898">
    <property type="component" value="Unassembled WGS sequence"/>
</dbReference>
<gene>
    <name evidence="3" type="ORF">AAFF_G00281840</name>
</gene>
<sequence length="144" mass="15385">MVSSSFSSSFKSPHPHVLVLLLLALSGPLQATASASQSDHQMLNDLLASRIASLRPAPPKVREGPGERPAPPSRNSLLRELGAEDPPTPRPDSPAHSPAHSPALPHLLLSFLGQQTRFKGRTRKRREPRPDDARISGTATGLGC</sequence>
<feature type="chain" id="PRO_5042051425" evidence="2">
    <location>
        <begin position="32"/>
        <end position="144"/>
    </location>
</feature>
<keyword evidence="4" id="KW-1185">Reference proteome</keyword>
<keyword evidence="2" id="KW-0732">Signal</keyword>
<feature type="signal peptide" evidence="2">
    <location>
        <begin position="1"/>
        <end position="31"/>
    </location>
</feature>